<keyword evidence="4" id="KW-1185">Reference proteome</keyword>
<feature type="signal peptide" evidence="2">
    <location>
        <begin position="1"/>
        <end position="20"/>
    </location>
</feature>
<feature type="region of interest" description="Disordered" evidence="1">
    <location>
        <begin position="34"/>
        <end position="88"/>
    </location>
</feature>
<evidence type="ECO:0000313" key="4">
    <source>
        <dbReference type="Proteomes" id="UP000225277"/>
    </source>
</evidence>
<reference evidence="3 4" key="1">
    <citation type="submission" date="2016-03" db="EMBL/GenBank/DDBJ databases">
        <authorList>
            <person name="Ploux O."/>
        </authorList>
    </citation>
    <scope>NUCLEOTIDE SEQUENCE [LARGE SCALE GENOMIC DNA]</scope>
    <source>
        <strain evidence="3 4">URUG2</strain>
    </source>
</reference>
<name>A0A2D3VCL8_9PEZI</name>
<feature type="compositionally biased region" description="Pro residues" evidence="1">
    <location>
        <begin position="58"/>
        <end position="70"/>
    </location>
</feature>
<organism evidence="3 4">
    <name type="scientific">Ramularia collo-cygni</name>
    <dbReference type="NCBI Taxonomy" id="112498"/>
    <lineage>
        <taxon>Eukaryota</taxon>
        <taxon>Fungi</taxon>
        <taxon>Dikarya</taxon>
        <taxon>Ascomycota</taxon>
        <taxon>Pezizomycotina</taxon>
        <taxon>Dothideomycetes</taxon>
        <taxon>Dothideomycetidae</taxon>
        <taxon>Mycosphaerellales</taxon>
        <taxon>Mycosphaerellaceae</taxon>
        <taxon>Ramularia</taxon>
    </lineage>
</organism>
<dbReference type="AlphaFoldDB" id="A0A2D3VCL8"/>
<dbReference type="Proteomes" id="UP000225277">
    <property type="component" value="Unassembled WGS sequence"/>
</dbReference>
<accession>A0A2D3VCL8</accession>
<dbReference type="RefSeq" id="XP_023628365.1">
    <property type="nucleotide sequence ID" value="XM_023772597.1"/>
</dbReference>
<protein>
    <submittedName>
        <fullName evidence="3">Uncharacterized protein</fullName>
    </submittedName>
</protein>
<keyword evidence="2" id="KW-0732">Signal</keyword>
<dbReference type="GeneID" id="35602458"/>
<proteinExistence type="predicted"/>
<evidence type="ECO:0000256" key="1">
    <source>
        <dbReference type="SAM" id="MobiDB-lite"/>
    </source>
</evidence>
<gene>
    <name evidence="3" type="ORF">RCC_07339</name>
</gene>
<dbReference type="OrthoDB" id="3924764at2759"/>
<evidence type="ECO:0000313" key="3">
    <source>
        <dbReference type="EMBL" id="CZT21476.1"/>
    </source>
</evidence>
<dbReference type="EMBL" id="FJUY01000011">
    <property type="protein sequence ID" value="CZT21476.1"/>
    <property type="molecule type" value="Genomic_DNA"/>
</dbReference>
<sequence>MLYPLLIAVMLSAIFNTAAARMVPPWAKDLPNYKHLNKSPPKSAARDLSQKAPLHPTFDPPRYNPPPPPTYASSPPGYVGPASPTPTPESECPFICIDAINECGMRYGDCLPVCPGETPALTPPPCPSATAEAVPTSYLV</sequence>
<evidence type="ECO:0000256" key="2">
    <source>
        <dbReference type="SAM" id="SignalP"/>
    </source>
</evidence>
<feature type="chain" id="PRO_5013958278" evidence="2">
    <location>
        <begin position="21"/>
        <end position="140"/>
    </location>
</feature>